<dbReference type="InterPro" id="IPR008775">
    <property type="entry name" value="Phytyl_CoA_dOase-like"/>
</dbReference>
<dbReference type="SUPFAM" id="SSF51197">
    <property type="entry name" value="Clavaminate synthase-like"/>
    <property type="match status" value="1"/>
</dbReference>
<dbReference type="KEGG" id="nwi:Nwi_2399"/>
<proteinExistence type="predicted"/>
<name>Q3SPY8_NITWN</name>
<dbReference type="EMBL" id="CP000115">
    <property type="protein sequence ID" value="ABA05653.1"/>
    <property type="molecule type" value="Genomic_DNA"/>
</dbReference>
<keyword evidence="2" id="KW-1185">Reference proteome</keyword>
<sequence>MMTTFDPPADTLPDLASGNIVSPPVPAYRSSSLPDIDYDAHPAYGGILPAATLSERFHALRVFAKSFAFVTIRRIVDYENMPLLSKEAGGGHLNLSSATRYLTMFASIRAQRFLRTLIGTRRAAKPTNETLFQRMKSDGVACMTLSPEEMENIRQVIAPCFAHLDERRAAIPVERRKFDDNVYWCTRSRESKVFETIEEVFRRHGITDVASAYLGRPVRVKHVNPQINDDDYTFWKKQFADTDVPDPWSTYLHIDATYGMLKCALYIHDIGPDGGPFCYVRGSHRIKVGWFEGMIRRTNDFCGFSGRKPEARKKFMALPRMLRKKADFGADVLDDSAASKSVREGHFAATSNYGNCVLFDGHGIHRGGMVNKGERRCIFVLLAEV</sequence>
<dbReference type="Gene3D" id="2.60.120.620">
    <property type="entry name" value="q2cbj1_9rhob like domain"/>
    <property type="match status" value="1"/>
</dbReference>
<protein>
    <recommendedName>
        <fullName evidence="3">Phytanoyl-CoA dioxygenase</fullName>
    </recommendedName>
</protein>
<dbReference type="eggNOG" id="ENOG503422C">
    <property type="taxonomic scope" value="Bacteria"/>
</dbReference>
<dbReference type="STRING" id="323098.Nwi_2399"/>
<dbReference type="GO" id="GO:0016706">
    <property type="term" value="F:2-oxoglutarate-dependent dioxygenase activity"/>
    <property type="evidence" value="ECO:0007669"/>
    <property type="project" value="UniProtKB-ARBA"/>
</dbReference>
<dbReference type="Pfam" id="PF05721">
    <property type="entry name" value="PhyH"/>
    <property type="match status" value="1"/>
</dbReference>
<organism evidence="1 2">
    <name type="scientific">Nitrobacter winogradskyi (strain ATCC 25391 / DSM 10237 / CIP 104748 / NCIMB 11846 / Nb-255)</name>
    <dbReference type="NCBI Taxonomy" id="323098"/>
    <lineage>
        <taxon>Bacteria</taxon>
        <taxon>Pseudomonadati</taxon>
        <taxon>Pseudomonadota</taxon>
        <taxon>Alphaproteobacteria</taxon>
        <taxon>Hyphomicrobiales</taxon>
        <taxon>Nitrobacteraceae</taxon>
        <taxon>Nitrobacter</taxon>
    </lineage>
</organism>
<gene>
    <name evidence="1" type="ordered locus">Nwi_2399</name>
</gene>
<dbReference type="Proteomes" id="UP000002531">
    <property type="component" value="Chromosome"/>
</dbReference>
<evidence type="ECO:0000313" key="2">
    <source>
        <dbReference type="Proteomes" id="UP000002531"/>
    </source>
</evidence>
<dbReference type="HOGENOM" id="CLU_747533_0_0_5"/>
<dbReference type="AlphaFoldDB" id="Q3SPY8"/>
<dbReference type="OrthoDB" id="8186556at2"/>
<accession>Q3SPY8</accession>
<reference evidence="1 2" key="1">
    <citation type="journal article" date="2006" name="Appl. Environ. Microbiol.">
        <title>Genome sequence of the chemolithoautotrophic nitrite-oxidizing bacterium Nitrobacter winogradskyi Nb-255.</title>
        <authorList>
            <person name="Starkenburg S.R."/>
            <person name="Chain P.S."/>
            <person name="Sayavedra-Soto L.A."/>
            <person name="Hauser L."/>
            <person name="Land M.L."/>
            <person name="Larimer F.W."/>
            <person name="Malfatti S.A."/>
            <person name="Klotz M.G."/>
            <person name="Bottomley P.J."/>
            <person name="Arp D.J."/>
            <person name="Hickey W.J."/>
        </authorList>
    </citation>
    <scope>NUCLEOTIDE SEQUENCE [LARGE SCALE GENOMIC DNA]</scope>
    <source>
        <strain evidence="2">ATCC 25391 / DSM 10237 / CIP 104748 / NCIMB 11846 / Nb-255</strain>
    </source>
</reference>
<evidence type="ECO:0008006" key="3">
    <source>
        <dbReference type="Google" id="ProtNLM"/>
    </source>
</evidence>
<evidence type="ECO:0000313" key="1">
    <source>
        <dbReference type="EMBL" id="ABA05653.1"/>
    </source>
</evidence>